<keyword evidence="2" id="KW-1185">Reference proteome</keyword>
<protein>
    <recommendedName>
        <fullName evidence="3">Intradiol ring-cleavage dioxygenases domain-containing protein</fullName>
    </recommendedName>
</protein>
<dbReference type="SUPFAM" id="SSF49482">
    <property type="entry name" value="Aromatic compound dioxygenase"/>
    <property type="match status" value="1"/>
</dbReference>
<proteinExistence type="predicted"/>
<organism evidence="1 2">
    <name type="scientific">Actinoplanes oblitus</name>
    <dbReference type="NCBI Taxonomy" id="3040509"/>
    <lineage>
        <taxon>Bacteria</taxon>
        <taxon>Bacillati</taxon>
        <taxon>Actinomycetota</taxon>
        <taxon>Actinomycetes</taxon>
        <taxon>Micromonosporales</taxon>
        <taxon>Micromonosporaceae</taxon>
        <taxon>Actinoplanes</taxon>
    </lineage>
</organism>
<evidence type="ECO:0000313" key="2">
    <source>
        <dbReference type="Proteomes" id="UP001240150"/>
    </source>
</evidence>
<dbReference type="RefSeq" id="WP_284914954.1">
    <property type="nucleotide sequence ID" value="NZ_CP126980.1"/>
</dbReference>
<dbReference type="InterPro" id="IPR015889">
    <property type="entry name" value="Intradiol_dOase_core"/>
</dbReference>
<evidence type="ECO:0008006" key="3">
    <source>
        <dbReference type="Google" id="ProtNLM"/>
    </source>
</evidence>
<dbReference type="Gene3D" id="2.60.130.10">
    <property type="entry name" value="Aromatic compound dioxygenase"/>
    <property type="match status" value="1"/>
</dbReference>
<dbReference type="EMBL" id="CP126980">
    <property type="protein sequence ID" value="WIM93747.1"/>
    <property type="molecule type" value="Genomic_DNA"/>
</dbReference>
<reference evidence="1 2" key="1">
    <citation type="submission" date="2023-06" db="EMBL/GenBank/DDBJ databases">
        <authorList>
            <person name="Yushchuk O."/>
            <person name="Binda E."/>
            <person name="Ruckert-Reed C."/>
            <person name="Fedorenko V."/>
            <person name="Kalinowski J."/>
            <person name="Marinelli F."/>
        </authorList>
    </citation>
    <scope>NUCLEOTIDE SEQUENCE [LARGE SCALE GENOMIC DNA]</scope>
    <source>
        <strain evidence="1 2">NRRL 3884</strain>
    </source>
</reference>
<evidence type="ECO:0000313" key="1">
    <source>
        <dbReference type="EMBL" id="WIM93747.1"/>
    </source>
</evidence>
<sequence>MIIYGTYVVGDDGTKMGHEERAGAPVLSRRNIITLDFPGPAAAVCQLRPAGTSAPDPFTTDRFVVRRELAPADSGVPMMLRVRVLDAVDRPLPNAVLEIVHPAPDPAAPTLHGAQLTDPHGYAEFKTVFPGWSADRPAGLDVTLHLAGTRDTGRFHFPAQVTAQVAALPGYRANPSPPPPPDQPAGILHVVPRDRYDLTAGLLATINAVTDR</sequence>
<name>A0ABY8W9W6_9ACTN</name>
<accession>A0ABY8W9W6</accession>
<gene>
    <name evidence="1" type="ORF">ACTOB_005733</name>
</gene>
<dbReference type="Proteomes" id="UP001240150">
    <property type="component" value="Chromosome"/>
</dbReference>